<keyword evidence="3" id="KW-1185">Reference proteome</keyword>
<evidence type="ECO:0000313" key="2">
    <source>
        <dbReference type="EMBL" id="GAA51538.1"/>
    </source>
</evidence>
<accession>G7YF03</accession>
<keyword evidence="1" id="KW-0732">Signal</keyword>
<evidence type="ECO:0000256" key="1">
    <source>
        <dbReference type="SAM" id="SignalP"/>
    </source>
</evidence>
<protein>
    <recommendedName>
        <fullName evidence="4">Saposin B-type domain-containing protein</fullName>
    </recommendedName>
</protein>
<organism evidence="2 3">
    <name type="scientific">Clonorchis sinensis</name>
    <name type="common">Chinese liver fluke</name>
    <dbReference type="NCBI Taxonomy" id="79923"/>
    <lineage>
        <taxon>Eukaryota</taxon>
        <taxon>Metazoa</taxon>
        <taxon>Spiralia</taxon>
        <taxon>Lophotrochozoa</taxon>
        <taxon>Platyhelminthes</taxon>
        <taxon>Trematoda</taxon>
        <taxon>Digenea</taxon>
        <taxon>Opisthorchiida</taxon>
        <taxon>Opisthorchiata</taxon>
        <taxon>Opisthorchiidae</taxon>
        <taxon>Clonorchis</taxon>
    </lineage>
</organism>
<dbReference type="EMBL" id="DF143166">
    <property type="protein sequence ID" value="GAA51538.1"/>
    <property type="molecule type" value="Genomic_DNA"/>
</dbReference>
<gene>
    <name evidence="2" type="ORF">CLF_106350</name>
</gene>
<feature type="signal peptide" evidence="1">
    <location>
        <begin position="1"/>
        <end position="22"/>
    </location>
</feature>
<reference key="2">
    <citation type="submission" date="2011-10" db="EMBL/GenBank/DDBJ databases">
        <title>The genome and transcriptome sequence of Clonorchis sinensis provide insights into the carcinogenic liver fluke.</title>
        <authorList>
            <person name="Wang X."/>
            <person name="Huang Y."/>
            <person name="Chen W."/>
            <person name="Liu H."/>
            <person name="Guo L."/>
            <person name="Chen Y."/>
            <person name="Luo F."/>
            <person name="Zhou W."/>
            <person name="Sun J."/>
            <person name="Mao Q."/>
            <person name="Liang P."/>
            <person name="Zhou C."/>
            <person name="Tian Y."/>
            <person name="Men J."/>
            <person name="Lv X."/>
            <person name="Huang L."/>
            <person name="Zhou J."/>
            <person name="Hu Y."/>
            <person name="Li R."/>
            <person name="Zhang F."/>
            <person name="Lei H."/>
            <person name="Li X."/>
            <person name="Hu X."/>
            <person name="Liang C."/>
            <person name="Xu J."/>
            <person name="Wu Z."/>
            <person name="Yu X."/>
        </authorList>
    </citation>
    <scope>NUCLEOTIDE SEQUENCE</scope>
    <source>
        <strain>Henan</strain>
    </source>
</reference>
<dbReference type="Proteomes" id="UP000008909">
    <property type="component" value="Unassembled WGS sequence"/>
</dbReference>
<reference evidence="2" key="1">
    <citation type="journal article" date="2011" name="Genome Biol.">
        <title>The draft genome of the carcinogenic human liver fluke Clonorchis sinensis.</title>
        <authorList>
            <person name="Wang X."/>
            <person name="Chen W."/>
            <person name="Huang Y."/>
            <person name="Sun J."/>
            <person name="Men J."/>
            <person name="Liu H."/>
            <person name="Luo F."/>
            <person name="Guo L."/>
            <person name="Lv X."/>
            <person name="Deng C."/>
            <person name="Zhou C."/>
            <person name="Fan Y."/>
            <person name="Li X."/>
            <person name="Huang L."/>
            <person name="Hu Y."/>
            <person name="Liang C."/>
            <person name="Hu X."/>
            <person name="Xu J."/>
            <person name="Yu X."/>
        </authorList>
    </citation>
    <scope>NUCLEOTIDE SEQUENCE [LARGE SCALE GENOMIC DNA]</scope>
    <source>
        <strain evidence="2">Henan</strain>
    </source>
</reference>
<name>G7YF03_CLOSI</name>
<dbReference type="AlphaFoldDB" id="G7YF03"/>
<proteinExistence type="predicted"/>
<evidence type="ECO:0000313" key="3">
    <source>
        <dbReference type="Proteomes" id="UP000008909"/>
    </source>
</evidence>
<feature type="chain" id="PRO_5003506363" description="Saposin B-type domain-containing protein" evidence="1">
    <location>
        <begin position="23"/>
        <end position="138"/>
    </location>
</feature>
<sequence>MSTAMFLCALTFLLALTLKATAAEASRKPLYTNAGKGVTEIIRPRTAAEPGERADIVKRKLTGAQSHYKPSLKCLIAVFKVDEAPKCLLETLAFCLDPFPENAVKTTLDGVAVNNCFHRICYLVVDECNATDSLHALS</sequence>
<evidence type="ECO:0008006" key="4">
    <source>
        <dbReference type="Google" id="ProtNLM"/>
    </source>
</evidence>